<keyword evidence="9" id="KW-0406">Ion transport</keyword>
<proteinExistence type="inferred from homology"/>
<evidence type="ECO:0000256" key="6">
    <source>
        <dbReference type="ARBA" id="ARBA00022692"/>
    </source>
</evidence>
<evidence type="ECO:0000256" key="7">
    <source>
        <dbReference type="ARBA" id="ARBA00022989"/>
    </source>
</evidence>
<feature type="transmembrane region" description="Helical" evidence="12">
    <location>
        <begin position="6"/>
        <end position="23"/>
    </location>
</feature>
<dbReference type="AlphaFoldDB" id="A0A369TGW3"/>
<dbReference type="Proteomes" id="UP000253941">
    <property type="component" value="Unassembled WGS sequence"/>
</dbReference>
<comment type="subcellular location">
    <subcellularLocation>
        <location evidence="1">Cell membrane</location>
        <topology evidence="1">Multi-pass membrane protein</topology>
    </subcellularLocation>
</comment>
<dbReference type="RefSeq" id="WP_114580128.1">
    <property type="nucleotide sequence ID" value="NZ_QPMH01000001.1"/>
</dbReference>
<keyword evidence="6 12" id="KW-0812">Transmembrane</keyword>
<dbReference type="Pfam" id="PF00999">
    <property type="entry name" value="Na_H_Exchanger"/>
    <property type="match status" value="1"/>
</dbReference>
<dbReference type="GO" id="GO:0015385">
    <property type="term" value="F:sodium:proton antiporter activity"/>
    <property type="evidence" value="ECO:0007669"/>
    <property type="project" value="InterPro"/>
</dbReference>
<evidence type="ECO:0000256" key="4">
    <source>
        <dbReference type="ARBA" id="ARBA00022449"/>
    </source>
</evidence>
<evidence type="ECO:0000259" key="13">
    <source>
        <dbReference type="Pfam" id="PF00999"/>
    </source>
</evidence>
<keyword evidence="10 12" id="KW-0472">Membrane</keyword>
<dbReference type="GO" id="GO:0098719">
    <property type="term" value="P:sodium ion import across plasma membrane"/>
    <property type="evidence" value="ECO:0007669"/>
    <property type="project" value="TreeGrafter"/>
</dbReference>
<sequence length="426" mass="44374">MTVFQIAALLIVLAAGFGYLNHVTLKLPTTIGLVVIALGASLAVIALDALLPATTLAEDARALVRGIDFYAALMNGMLGFLLFAGALHVDMSSLAGQRWIVLSMATVGLLISTALVALGFWWLAGVPFAVALVFGALISPTDPIAVLGLLKQHRVPESLETKIAGESLFNDGVAVVLFLVLVAIAFGQGHGGEGVDATQVLLLFAQEAVGGAVLGALAGLGVCHLLRGLDEYVLEVMLTLALVMGAYALAQGLHMSGPIAVVIAGLFIGNRGMRLGMSETTRTHVQNFWHLVDEILNAALFLLIGVEVLAIPFRTEIAPVALAAIPLVLLGRAAAVVVPVSLLRFRRTFTRGAVPILVWGGLRGGISVALALSLPDGPHKATILVATYAVVIFSIVVQGLSMGRVIQRFGPRAAAEERDMAGGTRG</sequence>
<name>A0A369TGW3_9PROT</name>
<dbReference type="EMBL" id="QPMH01000001">
    <property type="protein sequence ID" value="RDD63615.1"/>
    <property type="molecule type" value="Genomic_DNA"/>
</dbReference>
<feature type="transmembrane region" description="Helical" evidence="12">
    <location>
        <begin position="255"/>
        <end position="273"/>
    </location>
</feature>
<dbReference type="GO" id="GO:0051453">
    <property type="term" value="P:regulation of intracellular pH"/>
    <property type="evidence" value="ECO:0007669"/>
    <property type="project" value="TreeGrafter"/>
</dbReference>
<feature type="transmembrane region" description="Helical" evidence="12">
    <location>
        <begin position="69"/>
        <end position="87"/>
    </location>
</feature>
<keyword evidence="3" id="KW-0813">Transport</keyword>
<keyword evidence="7 12" id="KW-1133">Transmembrane helix</keyword>
<evidence type="ECO:0000256" key="12">
    <source>
        <dbReference type="SAM" id="Phobius"/>
    </source>
</evidence>
<evidence type="ECO:0000256" key="8">
    <source>
        <dbReference type="ARBA" id="ARBA00023053"/>
    </source>
</evidence>
<reference evidence="14 15" key="1">
    <citation type="submission" date="2018-07" db="EMBL/GenBank/DDBJ databases">
        <title>Venubactetium sediminum gen. nov., sp. nov., isolated from a marine solar saltern.</title>
        <authorList>
            <person name="Wang S."/>
        </authorList>
    </citation>
    <scope>NUCLEOTIDE SEQUENCE [LARGE SCALE GENOMIC DNA]</scope>
    <source>
        <strain evidence="14 15">WD2A32</strain>
    </source>
</reference>
<feature type="transmembrane region" description="Helical" evidence="12">
    <location>
        <begin position="200"/>
        <end position="220"/>
    </location>
</feature>
<evidence type="ECO:0000256" key="5">
    <source>
        <dbReference type="ARBA" id="ARBA00022475"/>
    </source>
</evidence>
<dbReference type="GO" id="GO:0015386">
    <property type="term" value="F:potassium:proton antiporter activity"/>
    <property type="evidence" value="ECO:0007669"/>
    <property type="project" value="TreeGrafter"/>
</dbReference>
<dbReference type="InterPro" id="IPR018422">
    <property type="entry name" value="Cation/H_exchanger_CPA1"/>
</dbReference>
<keyword evidence="11" id="KW-0739">Sodium transport</keyword>
<feature type="transmembrane region" description="Helical" evidence="12">
    <location>
        <begin position="232"/>
        <end position="249"/>
    </location>
</feature>
<feature type="transmembrane region" description="Helical" evidence="12">
    <location>
        <begin position="354"/>
        <end position="375"/>
    </location>
</feature>
<evidence type="ECO:0000313" key="14">
    <source>
        <dbReference type="EMBL" id="RDD63615.1"/>
    </source>
</evidence>
<dbReference type="Gene3D" id="6.10.140.1330">
    <property type="match status" value="1"/>
</dbReference>
<accession>A0A369TGW3</accession>
<feature type="transmembrane region" description="Helical" evidence="12">
    <location>
        <begin position="128"/>
        <end position="147"/>
    </location>
</feature>
<keyword evidence="5" id="KW-1003">Cell membrane</keyword>
<dbReference type="InterPro" id="IPR006153">
    <property type="entry name" value="Cation/H_exchanger_TM"/>
</dbReference>
<evidence type="ECO:0000256" key="1">
    <source>
        <dbReference type="ARBA" id="ARBA00004651"/>
    </source>
</evidence>
<organism evidence="14 15">
    <name type="scientific">Ferruginivarius sediminum</name>
    <dbReference type="NCBI Taxonomy" id="2661937"/>
    <lineage>
        <taxon>Bacteria</taxon>
        <taxon>Pseudomonadati</taxon>
        <taxon>Pseudomonadota</taxon>
        <taxon>Alphaproteobacteria</taxon>
        <taxon>Rhodospirillales</taxon>
        <taxon>Rhodospirillaceae</taxon>
        <taxon>Ferruginivarius</taxon>
    </lineage>
</organism>
<evidence type="ECO:0000256" key="11">
    <source>
        <dbReference type="ARBA" id="ARBA00023201"/>
    </source>
</evidence>
<feature type="transmembrane region" description="Helical" evidence="12">
    <location>
        <begin position="294"/>
        <end position="311"/>
    </location>
</feature>
<feature type="transmembrane region" description="Helical" evidence="12">
    <location>
        <begin position="99"/>
        <end position="122"/>
    </location>
</feature>
<dbReference type="PANTHER" id="PTHR10110:SF195">
    <property type="entry name" value="NA(+)_H(+) ANTIPORTER NHAS2"/>
    <property type="match status" value="1"/>
</dbReference>
<dbReference type="GO" id="GO:0005886">
    <property type="term" value="C:plasma membrane"/>
    <property type="evidence" value="ECO:0007669"/>
    <property type="project" value="UniProtKB-SubCell"/>
</dbReference>
<evidence type="ECO:0000313" key="15">
    <source>
        <dbReference type="Proteomes" id="UP000253941"/>
    </source>
</evidence>
<keyword evidence="4" id="KW-0050">Antiport</keyword>
<evidence type="ECO:0000256" key="2">
    <source>
        <dbReference type="ARBA" id="ARBA00007367"/>
    </source>
</evidence>
<feature type="transmembrane region" description="Helical" evidence="12">
    <location>
        <begin position="168"/>
        <end position="188"/>
    </location>
</feature>
<feature type="transmembrane region" description="Helical" evidence="12">
    <location>
        <begin position="381"/>
        <end position="402"/>
    </location>
</feature>
<evidence type="ECO:0000256" key="10">
    <source>
        <dbReference type="ARBA" id="ARBA00023136"/>
    </source>
</evidence>
<feature type="transmembrane region" description="Helical" evidence="12">
    <location>
        <begin position="30"/>
        <end position="49"/>
    </location>
</feature>
<keyword evidence="15" id="KW-1185">Reference proteome</keyword>
<comment type="similarity">
    <text evidence="2">Belongs to the monovalent cation:proton antiporter 1 (CPA1) transporter (TC 2.A.36) family.</text>
</comment>
<keyword evidence="8" id="KW-0915">Sodium</keyword>
<protein>
    <submittedName>
        <fullName evidence="14">Sodium:proton antiporter</fullName>
    </submittedName>
</protein>
<feature type="domain" description="Cation/H+ exchanger transmembrane" evidence="13">
    <location>
        <begin position="14"/>
        <end position="405"/>
    </location>
</feature>
<feature type="transmembrane region" description="Helical" evidence="12">
    <location>
        <begin position="317"/>
        <end position="342"/>
    </location>
</feature>
<dbReference type="PANTHER" id="PTHR10110">
    <property type="entry name" value="SODIUM/HYDROGEN EXCHANGER"/>
    <property type="match status" value="1"/>
</dbReference>
<comment type="caution">
    <text evidence="14">The sequence shown here is derived from an EMBL/GenBank/DDBJ whole genome shotgun (WGS) entry which is preliminary data.</text>
</comment>
<evidence type="ECO:0000256" key="9">
    <source>
        <dbReference type="ARBA" id="ARBA00023065"/>
    </source>
</evidence>
<evidence type="ECO:0000256" key="3">
    <source>
        <dbReference type="ARBA" id="ARBA00022448"/>
    </source>
</evidence>
<gene>
    <name evidence="14" type="ORF">DRB17_00055</name>
</gene>